<dbReference type="AlphaFoldDB" id="A0A232FGS6"/>
<feature type="region of interest" description="Disordered" evidence="2">
    <location>
        <begin position="245"/>
        <end position="294"/>
    </location>
</feature>
<comment type="caution">
    <text evidence="4">The sequence shown here is derived from an EMBL/GenBank/DDBJ whole genome shotgun (WGS) entry which is preliminary data.</text>
</comment>
<evidence type="ECO:0000256" key="1">
    <source>
        <dbReference type="SAM" id="Coils"/>
    </source>
</evidence>
<feature type="region of interest" description="Disordered" evidence="2">
    <location>
        <begin position="65"/>
        <end position="97"/>
    </location>
</feature>
<protein>
    <submittedName>
        <fullName evidence="4">Uncharacterized protein</fullName>
    </submittedName>
</protein>
<evidence type="ECO:0000256" key="3">
    <source>
        <dbReference type="SAM" id="SignalP"/>
    </source>
</evidence>
<evidence type="ECO:0000313" key="4">
    <source>
        <dbReference type="EMBL" id="OXU29892.1"/>
    </source>
</evidence>
<feature type="coiled-coil region" evidence="1">
    <location>
        <begin position="161"/>
        <end position="197"/>
    </location>
</feature>
<accession>A0A232FGS6</accession>
<name>A0A232FGS6_9HYME</name>
<organism evidence="4 5">
    <name type="scientific">Trichomalopsis sarcophagae</name>
    <dbReference type="NCBI Taxonomy" id="543379"/>
    <lineage>
        <taxon>Eukaryota</taxon>
        <taxon>Metazoa</taxon>
        <taxon>Ecdysozoa</taxon>
        <taxon>Arthropoda</taxon>
        <taxon>Hexapoda</taxon>
        <taxon>Insecta</taxon>
        <taxon>Pterygota</taxon>
        <taxon>Neoptera</taxon>
        <taxon>Endopterygota</taxon>
        <taxon>Hymenoptera</taxon>
        <taxon>Apocrita</taxon>
        <taxon>Proctotrupomorpha</taxon>
        <taxon>Chalcidoidea</taxon>
        <taxon>Pteromalidae</taxon>
        <taxon>Pteromalinae</taxon>
        <taxon>Trichomalopsis</taxon>
    </lineage>
</organism>
<feature type="signal peptide" evidence="3">
    <location>
        <begin position="1"/>
        <end position="31"/>
    </location>
</feature>
<reference evidence="4 5" key="1">
    <citation type="journal article" date="2017" name="Curr. Biol.">
        <title>The Evolution of Venom by Co-option of Single-Copy Genes.</title>
        <authorList>
            <person name="Martinson E.O."/>
            <person name="Mrinalini"/>
            <person name="Kelkar Y.D."/>
            <person name="Chang C.H."/>
            <person name="Werren J.H."/>
        </authorList>
    </citation>
    <scope>NUCLEOTIDE SEQUENCE [LARGE SCALE GENOMIC DNA]</scope>
    <source>
        <strain evidence="4 5">Alberta</strain>
        <tissue evidence="4">Whole body</tissue>
    </source>
</reference>
<proteinExistence type="predicted"/>
<dbReference type="Proteomes" id="UP000215335">
    <property type="component" value="Unassembled WGS sequence"/>
</dbReference>
<dbReference type="EMBL" id="NNAY01000224">
    <property type="protein sequence ID" value="OXU29892.1"/>
    <property type="molecule type" value="Genomic_DNA"/>
</dbReference>
<dbReference type="OrthoDB" id="6609132at2759"/>
<evidence type="ECO:0000313" key="5">
    <source>
        <dbReference type="Proteomes" id="UP000215335"/>
    </source>
</evidence>
<evidence type="ECO:0000256" key="2">
    <source>
        <dbReference type="SAM" id="MobiDB-lite"/>
    </source>
</evidence>
<sequence>MEREKTHTLHPLILHSRLCLLTAVLLSAASALPAEDYETVRTSNAAILNRLGLIPLVLPEGNSANGHHRKRLAGPEGFSSPLQRMHQSPYGRRHSSGSAHDSHVYVVKLPASPPYYSFSKPQERPNVTVANPNPGFRNNGKPAKIYHWNLPLVKKINEKKKQMALLRMEQARKKMEAERERQKVAEKMNYLKKLAQEQLVGGGQKKPSRNNDKWLSYPEQAEARTKNTDNATQLKIFSSTSSTSGEKTYRLEGVPDSMSRNSNSHHHFNSWHDSNPNTRNSLDQGTRAKKHRKKSAAVSYYYAPAVITGKSASTSISKHFAGNGKPKAFYVMEKSRKPVYYHPLLP</sequence>
<feature type="chain" id="PRO_5012759836" evidence="3">
    <location>
        <begin position="32"/>
        <end position="346"/>
    </location>
</feature>
<keyword evidence="5" id="KW-1185">Reference proteome</keyword>
<keyword evidence="3" id="KW-0732">Signal</keyword>
<keyword evidence="1" id="KW-0175">Coiled coil</keyword>
<gene>
    <name evidence="4" type="ORF">TSAR_001055</name>
</gene>